<dbReference type="OrthoDB" id="9804790at2"/>
<sequence>MHTRILGKTGLLVSEVGLGCWQLGGDFGPVPETRATQILDAAWEQGLSLWDTADVYGAGESEQRIGDWRGRTGHPATVITKLGRDAALYPSGYTKAGVRASLQASARRLGVETLTLAQLHCVPFEVLRDGEIFSWLDELCSEGLIQHYGASVETLEEGLHCLAQPNLASLQIIFNLFRQDAITELLPAAQKANVGVIVRLPLASGLLSGKFGLDHRFAEQDHRNFNRDGQAFNVGETFSGLPFETAVTLVARLQTYVPQNITLAQLALRWILDQPAVSTVIAGASKPGQVAANGAASALAPLSPELHKQLFAFYQREVRAQVRGRI</sequence>
<organism evidence="2 3">
    <name type="scientific">Marinobacterium aestuarii</name>
    <dbReference type="NCBI Taxonomy" id="1821621"/>
    <lineage>
        <taxon>Bacteria</taxon>
        <taxon>Pseudomonadati</taxon>
        <taxon>Pseudomonadota</taxon>
        <taxon>Gammaproteobacteria</taxon>
        <taxon>Oceanospirillales</taxon>
        <taxon>Oceanospirillaceae</taxon>
        <taxon>Marinobacterium</taxon>
    </lineage>
</organism>
<dbReference type="SUPFAM" id="SSF51430">
    <property type="entry name" value="NAD(P)-linked oxidoreductase"/>
    <property type="match status" value="1"/>
</dbReference>
<dbReference type="CDD" id="cd19086">
    <property type="entry name" value="AKR_AKR11C1"/>
    <property type="match status" value="1"/>
</dbReference>
<dbReference type="InterPro" id="IPR036812">
    <property type="entry name" value="NAD(P)_OxRdtase_dom_sf"/>
</dbReference>
<dbReference type="EMBL" id="CP015839">
    <property type="protein sequence ID" value="ANG63086.1"/>
    <property type="molecule type" value="Genomic_DNA"/>
</dbReference>
<evidence type="ECO:0000259" key="1">
    <source>
        <dbReference type="Pfam" id="PF00248"/>
    </source>
</evidence>
<proteinExistence type="predicted"/>
<dbReference type="Gene3D" id="3.20.20.100">
    <property type="entry name" value="NADP-dependent oxidoreductase domain"/>
    <property type="match status" value="1"/>
</dbReference>
<reference evidence="2 3" key="2">
    <citation type="journal article" date="2018" name="Int. J. Syst. Evol. Microbiol.">
        <title>Marinobacterium aestuarii sp. nov., a benzene-degrading marine bacterium isolated from estuary sediment.</title>
        <authorList>
            <person name="Bae S.S."/>
            <person name="Jung J."/>
            <person name="Chung D."/>
            <person name="Baek K."/>
        </authorList>
    </citation>
    <scope>NUCLEOTIDE SEQUENCE [LARGE SCALE GENOMIC DNA]</scope>
    <source>
        <strain evidence="2 3">ST58-10</strain>
    </source>
</reference>
<dbReference type="AlphaFoldDB" id="A0A1A9EYQ8"/>
<feature type="domain" description="NADP-dependent oxidoreductase" evidence="1">
    <location>
        <begin position="16"/>
        <end position="310"/>
    </location>
</feature>
<protein>
    <submittedName>
        <fullName evidence="2">Aldo/keto reductase</fullName>
    </submittedName>
</protein>
<dbReference type="PANTHER" id="PTHR43312">
    <property type="entry name" value="D-THREO-ALDOSE 1-DEHYDROGENASE"/>
    <property type="match status" value="1"/>
</dbReference>
<dbReference type="PANTHER" id="PTHR43312:SF1">
    <property type="entry name" value="NADP-DEPENDENT OXIDOREDUCTASE DOMAIN-CONTAINING PROTEIN"/>
    <property type="match status" value="1"/>
</dbReference>
<evidence type="ECO:0000313" key="3">
    <source>
        <dbReference type="Proteomes" id="UP000078070"/>
    </source>
</evidence>
<evidence type="ECO:0000313" key="2">
    <source>
        <dbReference type="EMBL" id="ANG63086.1"/>
    </source>
</evidence>
<dbReference type="InterPro" id="IPR023210">
    <property type="entry name" value="NADP_OxRdtase_dom"/>
</dbReference>
<dbReference type="Proteomes" id="UP000078070">
    <property type="component" value="Chromosome"/>
</dbReference>
<gene>
    <name evidence="2" type="ORF">A8C75_11795</name>
</gene>
<dbReference type="RefSeq" id="WP_067382399.1">
    <property type="nucleotide sequence ID" value="NZ_CP015839.1"/>
</dbReference>
<keyword evidence="3" id="KW-1185">Reference proteome</keyword>
<dbReference type="STRING" id="1821621.A8C75_11795"/>
<dbReference type="InterPro" id="IPR053135">
    <property type="entry name" value="AKR2_Oxidoreductase"/>
</dbReference>
<accession>A0A1A9EYQ8</accession>
<name>A0A1A9EYQ8_9GAMM</name>
<dbReference type="Pfam" id="PF00248">
    <property type="entry name" value="Aldo_ket_red"/>
    <property type="match status" value="1"/>
</dbReference>
<dbReference type="KEGG" id="mars:A8C75_11795"/>
<reference evidence="3" key="1">
    <citation type="submission" date="2016-05" db="EMBL/GenBank/DDBJ databases">
        <authorList>
            <person name="Baek K."/>
            <person name="Yang S.-J."/>
        </authorList>
    </citation>
    <scope>NUCLEOTIDE SEQUENCE [LARGE SCALE GENOMIC DNA]</scope>
    <source>
        <strain evidence="3">ST58-10</strain>
    </source>
</reference>